<dbReference type="RefSeq" id="WP_270454670.1">
    <property type="nucleotide sequence ID" value="NZ_JADPIE010000006.1"/>
</dbReference>
<feature type="binding site" evidence="2">
    <location>
        <position position="67"/>
    </location>
    <ligand>
        <name>Fe cation</name>
        <dbReference type="ChEBI" id="CHEBI:24875"/>
        <label>2</label>
    </ligand>
</feature>
<gene>
    <name evidence="3" type="ORF">I0Q91_11300</name>
</gene>
<accession>A0A931ASK3</accession>
<dbReference type="AlphaFoldDB" id="A0A931ASK3"/>
<dbReference type="PIRSF" id="PIRSF004789">
    <property type="entry name" value="DR1281"/>
    <property type="match status" value="1"/>
</dbReference>
<feature type="binding site" evidence="2">
    <location>
        <position position="39"/>
    </location>
    <ligand>
        <name>Fe cation</name>
        <dbReference type="ChEBI" id="CHEBI:24875"/>
        <label>2</label>
    </ligand>
</feature>
<evidence type="ECO:0000313" key="3">
    <source>
        <dbReference type="EMBL" id="MBF8437672.1"/>
    </source>
</evidence>
<dbReference type="PANTHER" id="PTHR36303:SF1">
    <property type="entry name" value="2',3'-CYCLIC-NUCLEOTIDE 2'-PHOSPHODIESTERASE"/>
    <property type="match status" value="1"/>
</dbReference>
<organism evidence="3 4">
    <name type="scientific">Halonatronomonas betaini</name>
    <dbReference type="NCBI Taxonomy" id="2778430"/>
    <lineage>
        <taxon>Bacteria</taxon>
        <taxon>Bacillati</taxon>
        <taxon>Bacillota</taxon>
        <taxon>Clostridia</taxon>
        <taxon>Halanaerobiales</taxon>
        <taxon>Halarsenatibacteraceae</taxon>
        <taxon>Halonatronomonas</taxon>
    </lineage>
</organism>
<feature type="binding site" evidence="2">
    <location>
        <position position="8"/>
    </location>
    <ligand>
        <name>Fe cation</name>
        <dbReference type="ChEBI" id="CHEBI:24875"/>
        <label>1</label>
    </ligand>
</feature>
<keyword evidence="4" id="KW-1185">Reference proteome</keyword>
<dbReference type="GO" id="GO:0046872">
    <property type="term" value="F:metal ion binding"/>
    <property type="evidence" value="ECO:0007669"/>
    <property type="project" value="UniProtKB-KW"/>
</dbReference>
<feature type="active site" description="Proton donor" evidence="1">
    <location>
        <position position="68"/>
    </location>
</feature>
<proteinExistence type="predicted"/>
<dbReference type="SUPFAM" id="SSF56300">
    <property type="entry name" value="Metallo-dependent phosphatases"/>
    <property type="match status" value="1"/>
</dbReference>
<dbReference type="Gene3D" id="3.60.21.10">
    <property type="match status" value="1"/>
</dbReference>
<name>A0A931ASK3_9FIRM</name>
<dbReference type="EMBL" id="JADPIE010000006">
    <property type="protein sequence ID" value="MBF8437672.1"/>
    <property type="molecule type" value="Genomic_DNA"/>
</dbReference>
<feature type="binding site" evidence="2">
    <location>
        <position position="150"/>
    </location>
    <ligand>
        <name>Fe cation</name>
        <dbReference type="ChEBI" id="CHEBI:24875"/>
        <label>2</label>
    </ligand>
</feature>
<evidence type="ECO:0000256" key="1">
    <source>
        <dbReference type="PIRSR" id="PIRSR004789-50"/>
    </source>
</evidence>
<feature type="binding site" evidence="2">
    <location>
        <position position="39"/>
    </location>
    <ligand>
        <name>Fe cation</name>
        <dbReference type="ChEBI" id="CHEBI:24875"/>
        <label>1</label>
    </ligand>
</feature>
<feature type="binding site" evidence="2">
    <location>
        <position position="177"/>
    </location>
    <ligand>
        <name>Fe cation</name>
        <dbReference type="ChEBI" id="CHEBI:24875"/>
        <label>1</label>
    </ligand>
</feature>
<dbReference type="Proteomes" id="UP000621436">
    <property type="component" value="Unassembled WGS sequence"/>
</dbReference>
<dbReference type="PANTHER" id="PTHR36303">
    <property type="entry name" value="2',3'-CYCLIC-NUCLEOTIDE 2'-PHOSPHODIESTERASE"/>
    <property type="match status" value="1"/>
</dbReference>
<evidence type="ECO:0000256" key="2">
    <source>
        <dbReference type="PIRSR" id="PIRSR004789-51"/>
    </source>
</evidence>
<protein>
    <submittedName>
        <fullName evidence="3">TIGR00282 family metallophosphoesterase</fullName>
    </submittedName>
</protein>
<sequence>MKFLFIGDIVGRAGRRAVREIMPDLVKEHNIDLVVANGENAAGGFGLNKKVAEELFEYGIDILTMGNHTWKNKGIFKFVDQEPRIVRPLNFAPGVPGRGYSSFLKNGRRITVVNLIGQIYIGPHDSPFRIIRDQLDTLKRESDIIIVDFHAEATGEKGAMGYYLDGKVDCVYGTHTHVQTNDAKILPKGTAFISDLGLTGAVDSILGMKSEPIVKKHLTGLHTKFEVGTGTVQLAGAIYDHKENTIFPVRINDA</sequence>
<comment type="caution">
    <text evidence="3">The sequence shown here is derived from an EMBL/GenBank/DDBJ whole genome shotgun (WGS) entry which is preliminary data.</text>
</comment>
<reference evidence="3" key="1">
    <citation type="submission" date="2020-11" db="EMBL/GenBank/DDBJ databases">
        <title>Halonatronomonas betainensis gen. nov., sp. nov. a novel haloalkaliphilic representative of the family Halanaerobiacae capable of betaine degradation.</title>
        <authorList>
            <person name="Boltyanskaya Y."/>
            <person name="Kevbrin V."/>
            <person name="Detkova E."/>
            <person name="Grouzdev D.S."/>
            <person name="Koziaeva V."/>
            <person name="Zhilina T."/>
        </authorList>
    </citation>
    <scope>NUCLEOTIDE SEQUENCE</scope>
    <source>
        <strain evidence="3">Z-7014</strain>
    </source>
</reference>
<dbReference type="InterPro" id="IPR029052">
    <property type="entry name" value="Metallo-depent_PP-like"/>
</dbReference>
<feature type="binding site" evidence="2">
    <location>
        <position position="175"/>
    </location>
    <ligand>
        <name>Fe cation</name>
        <dbReference type="ChEBI" id="CHEBI:24875"/>
        <label>2</label>
    </ligand>
</feature>
<evidence type="ECO:0000313" key="4">
    <source>
        <dbReference type="Proteomes" id="UP000621436"/>
    </source>
</evidence>
<feature type="binding site" evidence="2">
    <location>
        <position position="40"/>
    </location>
    <ligand>
        <name>Fe cation</name>
        <dbReference type="ChEBI" id="CHEBI:24875"/>
        <label>1</label>
    </ligand>
</feature>
<dbReference type="GO" id="GO:0004113">
    <property type="term" value="F:2',3'-cyclic-nucleotide 3'-phosphodiesterase activity"/>
    <property type="evidence" value="ECO:0007669"/>
    <property type="project" value="TreeGrafter"/>
</dbReference>
<dbReference type="Pfam" id="PF13277">
    <property type="entry name" value="YmdB"/>
    <property type="match status" value="1"/>
</dbReference>
<dbReference type="NCBIfam" id="TIGR00282">
    <property type="entry name" value="TIGR00282 family metallophosphoesterase"/>
    <property type="match status" value="1"/>
</dbReference>
<dbReference type="InterPro" id="IPR005235">
    <property type="entry name" value="YmdB-like"/>
</dbReference>
<keyword evidence="2" id="KW-0479">Metal-binding</keyword>